<feature type="domain" description="CCHC-type" evidence="10">
    <location>
        <begin position="118"/>
        <end position="133"/>
    </location>
</feature>
<keyword evidence="7" id="KW-0479">Metal-binding</keyword>
<keyword evidence="7" id="KW-0862">Zinc</keyword>
<dbReference type="Pfam" id="PF00098">
    <property type="entry name" value="zf-CCHC"/>
    <property type="match status" value="7"/>
</dbReference>
<evidence type="ECO:0000256" key="5">
    <source>
        <dbReference type="ARBA" id="ARBA00022806"/>
    </source>
</evidence>
<dbReference type="GO" id="GO:0016787">
    <property type="term" value="F:hydrolase activity"/>
    <property type="evidence" value="ECO:0007669"/>
    <property type="project" value="UniProtKB-KW"/>
</dbReference>
<evidence type="ECO:0000313" key="15">
    <source>
        <dbReference type="RefSeq" id="XP_028966408.1"/>
    </source>
</evidence>
<dbReference type="PROSITE" id="PS00039">
    <property type="entry name" value="DEAD_ATP_HELICASE"/>
    <property type="match status" value="1"/>
</dbReference>
<sequence>MTFNGEEGGDEWGNGDDCDAYTVASPSGGDTGCRVCKQEGHFARECPNKSDNQGCFRCGEVGHRKSECPNAGSGACRKCNEEGHIARDCTNAPPLVCRTCNQEGHMSRDCPDGEPRTCRKCNEEGHMARECPNAPPMGKLKVCRKCNEEGHMSRDCPNAPPDKCFNCGEEGHRAGDCKNERVERLGEDGKPLPPPVTYIPSTEAVTDATFEMLHHSDANISRYDTMAVTVSDPQFEIPMNTFAESGFSANLMDKIVTKLKFAAPTPIQKYCIPIIAAGRDVIACSQTGSGKSAAFILPILQKIMNDPALPSRESIRGQRTQTPLVVVLSPTRELCLQLYEHFRLFSEESPRRIGVSPAYGGTQVRYNAEQISSGTHVLCAVPGRLKQFLDDGRISFAKVQYLVLDEADRMLDDGFYAAIKAFEEHPTMVPKENRQTLMFSATFSKVEDLARQMMKPDAVKVVVGILGGVNSDVEQSFILTEDYKAKREALRLILMETCGTPGEGAEQTELGEAGKVMVFVEKKKSADFIGTFLSHNKFGTTTMHGDRTQEQREEALRTFRDGKHAVLVATEVAARGLDIKGLGMVINFDMPQDIDKYVHRVGRTGRVGIAGKAVSFFDPSADAQLASQLVKVLNECGQAVPDFISNAACGDCSLDDLVADEGGWDDGGWEQ</sequence>
<dbReference type="InterPro" id="IPR036875">
    <property type="entry name" value="Znf_CCHC_sf"/>
</dbReference>
<name>A0AAJ7WHQ2_9ACAR</name>
<dbReference type="SMART" id="SM00490">
    <property type="entry name" value="HELICc"/>
    <property type="match status" value="1"/>
</dbReference>
<dbReference type="PROSITE" id="PS51192">
    <property type="entry name" value="HELICASE_ATP_BIND_1"/>
    <property type="match status" value="1"/>
</dbReference>
<feature type="domain" description="Helicase C-terminal" evidence="12">
    <location>
        <begin position="505"/>
        <end position="648"/>
    </location>
</feature>
<dbReference type="Pfam" id="PF00270">
    <property type="entry name" value="DEAD"/>
    <property type="match status" value="1"/>
</dbReference>
<dbReference type="PROSITE" id="PS50158">
    <property type="entry name" value="ZF_CCHC"/>
    <property type="match status" value="7"/>
</dbReference>
<dbReference type="InterPro" id="IPR001878">
    <property type="entry name" value="Znf_CCHC"/>
</dbReference>
<accession>A0AAJ7WHQ2</accession>
<keyword evidence="3 9" id="KW-0547">Nucleotide-binding</keyword>
<dbReference type="InterPro" id="IPR014014">
    <property type="entry name" value="RNA_helicase_DEAD_Q_motif"/>
</dbReference>
<dbReference type="InterPro" id="IPR027417">
    <property type="entry name" value="P-loop_NTPase"/>
</dbReference>
<dbReference type="Gene3D" id="3.40.50.300">
    <property type="entry name" value="P-loop containing nucleotide triphosphate hydrolases"/>
    <property type="match status" value="2"/>
</dbReference>
<evidence type="ECO:0000256" key="9">
    <source>
        <dbReference type="RuleBase" id="RU000492"/>
    </source>
</evidence>
<dbReference type="InterPro" id="IPR014001">
    <property type="entry name" value="Helicase_ATP-bd"/>
</dbReference>
<dbReference type="PANTHER" id="PTHR47958">
    <property type="entry name" value="ATP-DEPENDENT RNA HELICASE DBP3"/>
    <property type="match status" value="1"/>
</dbReference>
<feature type="domain" description="CCHC-type" evidence="10">
    <location>
        <begin position="97"/>
        <end position="112"/>
    </location>
</feature>
<dbReference type="PROSITE" id="PS51194">
    <property type="entry name" value="HELICASE_CTER"/>
    <property type="match status" value="1"/>
</dbReference>
<dbReference type="Gene3D" id="4.10.60.10">
    <property type="entry name" value="Zinc finger, CCHC-type"/>
    <property type="match status" value="6"/>
</dbReference>
<keyword evidence="4 9" id="KW-0378">Hydrolase</keyword>
<dbReference type="SMART" id="SM00487">
    <property type="entry name" value="DEXDc"/>
    <property type="match status" value="1"/>
</dbReference>
<proteinExistence type="inferred from homology"/>
<evidence type="ECO:0000259" key="10">
    <source>
        <dbReference type="PROSITE" id="PS50158"/>
    </source>
</evidence>
<evidence type="ECO:0000259" key="12">
    <source>
        <dbReference type="PROSITE" id="PS51194"/>
    </source>
</evidence>
<dbReference type="GO" id="GO:0003676">
    <property type="term" value="F:nucleic acid binding"/>
    <property type="evidence" value="ECO:0007669"/>
    <property type="project" value="InterPro"/>
</dbReference>
<dbReference type="EC" id="3.6.4.13" evidence="2"/>
<evidence type="ECO:0000256" key="4">
    <source>
        <dbReference type="ARBA" id="ARBA00022801"/>
    </source>
</evidence>
<keyword evidence="14" id="KW-1185">Reference proteome</keyword>
<evidence type="ECO:0000256" key="7">
    <source>
        <dbReference type="PROSITE-ProRule" id="PRU00047"/>
    </source>
</evidence>
<dbReference type="SUPFAM" id="SSF52540">
    <property type="entry name" value="P-loop containing nucleoside triphosphate hydrolases"/>
    <property type="match status" value="1"/>
</dbReference>
<feature type="domain" description="CCHC-type" evidence="10">
    <location>
        <begin position="143"/>
        <end position="158"/>
    </location>
</feature>
<dbReference type="Proteomes" id="UP000694867">
    <property type="component" value="Unplaced"/>
</dbReference>
<feature type="domain" description="CCHC-type" evidence="10">
    <location>
        <begin position="33"/>
        <end position="48"/>
    </location>
</feature>
<dbReference type="GO" id="GO:0008270">
    <property type="term" value="F:zinc ion binding"/>
    <property type="evidence" value="ECO:0007669"/>
    <property type="project" value="UniProtKB-KW"/>
</dbReference>
<reference evidence="15" key="1">
    <citation type="submission" date="2025-08" db="UniProtKB">
        <authorList>
            <consortium name="RefSeq"/>
        </authorList>
    </citation>
    <scope>IDENTIFICATION</scope>
</reference>
<gene>
    <name evidence="15" type="primary">LOC100897965</name>
</gene>
<dbReference type="InterPro" id="IPR000629">
    <property type="entry name" value="RNA-helicase_DEAD-box_CS"/>
</dbReference>
<dbReference type="Pfam" id="PF00271">
    <property type="entry name" value="Helicase_C"/>
    <property type="match status" value="1"/>
</dbReference>
<protein>
    <recommendedName>
        <fullName evidence="2">RNA helicase</fullName>
        <ecNumber evidence="2">3.6.4.13</ecNumber>
    </recommendedName>
</protein>
<dbReference type="GO" id="GO:0003724">
    <property type="term" value="F:RNA helicase activity"/>
    <property type="evidence" value="ECO:0007669"/>
    <property type="project" value="UniProtKB-EC"/>
</dbReference>
<dbReference type="GO" id="GO:0005524">
    <property type="term" value="F:ATP binding"/>
    <property type="evidence" value="ECO:0007669"/>
    <property type="project" value="UniProtKB-KW"/>
</dbReference>
<comment type="similarity">
    <text evidence="1">Belongs to the DEAD box helicase family. DDX4/VASA subfamily.</text>
</comment>
<keyword evidence="6 9" id="KW-0067">ATP-binding</keyword>
<evidence type="ECO:0000259" key="11">
    <source>
        <dbReference type="PROSITE" id="PS51192"/>
    </source>
</evidence>
<dbReference type="InterPro" id="IPR001650">
    <property type="entry name" value="Helicase_C-like"/>
</dbReference>
<dbReference type="KEGG" id="goe:100897965"/>
<evidence type="ECO:0000256" key="6">
    <source>
        <dbReference type="ARBA" id="ARBA00022840"/>
    </source>
</evidence>
<feature type="domain" description="DEAD-box RNA helicase Q" evidence="13">
    <location>
        <begin position="240"/>
        <end position="269"/>
    </location>
</feature>
<feature type="domain" description="CCHC-type" evidence="10">
    <location>
        <begin position="76"/>
        <end position="91"/>
    </location>
</feature>
<organism evidence="14 15">
    <name type="scientific">Galendromus occidentalis</name>
    <name type="common">western predatory mite</name>
    <dbReference type="NCBI Taxonomy" id="34638"/>
    <lineage>
        <taxon>Eukaryota</taxon>
        <taxon>Metazoa</taxon>
        <taxon>Ecdysozoa</taxon>
        <taxon>Arthropoda</taxon>
        <taxon>Chelicerata</taxon>
        <taxon>Arachnida</taxon>
        <taxon>Acari</taxon>
        <taxon>Parasitiformes</taxon>
        <taxon>Mesostigmata</taxon>
        <taxon>Gamasina</taxon>
        <taxon>Phytoseioidea</taxon>
        <taxon>Phytoseiidae</taxon>
        <taxon>Typhlodrominae</taxon>
        <taxon>Galendromus</taxon>
    </lineage>
</organism>
<keyword evidence="5 9" id="KW-0347">Helicase</keyword>
<dbReference type="GeneID" id="100897965"/>
<feature type="domain" description="CCHC-type" evidence="10">
    <location>
        <begin position="55"/>
        <end position="70"/>
    </location>
</feature>
<evidence type="ECO:0000256" key="8">
    <source>
        <dbReference type="PROSITE-ProRule" id="PRU00552"/>
    </source>
</evidence>
<dbReference type="RefSeq" id="XP_028966408.1">
    <property type="nucleotide sequence ID" value="XM_029110575.1"/>
</dbReference>
<dbReference type="FunFam" id="3.40.50.300:FF:000008">
    <property type="entry name" value="ATP-dependent RNA helicase RhlB"/>
    <property type="match status" value="1"/>
</dbReference>
<dbReference type="PROSITE" id="PS51195">
    <property type="entry name" value="Q_MOTIF"/>
    <property type="match status" value="1"/>
</dbReference>
<evidence type="ECO:0000259" key="13">
    <source>
        <dbReference type="PROSITE" id="PS51195"/>
    </source>
</evidence>
<dbReference type="SUPFAM" id="SSF57756">
    <property type="entry name" value="Retrovirus zinc finger-like domains"/>
    <property type="match status" value="4"/>
</dbReference>
<evidence type="ECO:0000256" key="1">
    <source>
        <dbReference type="ARBA" id="ARBA00010132"/>
    </source>
</evidence>
<keyword evidence="7" id="KW-0863">Zinc-finger</keyword>
<dbReference type="InterPro" id="IPR011545">
    <property type="entry name" value="DEAD/DEAH_box_helicase_dom"/>
</dbReference>
<evidence type="ECO:0000256" key="3">
    <source>
        <dbReference type="ARBA" id="ARBA00022741"/>
    </source>
</evidence>
<evidence type="ECO:0000256" key="2">
    <source>
        <dbReference type="ARBA" id="ARBA00012552"/>
    </source>
</evidence>
<dbReference type="CDD" id="cd18787">
    <property type="entry name" value="SF2_C_DEAD"/>
    <property type="match status" value="1"/>
</dbReference>
<dbReference type="AlphaFoldDB" id="A0AAJ7WHQ2"/>
<feature type="domain" description="CCHC-type" evidence="10">
    <location>
        <begin position="163"/>
        <end position="179"/>
    </location>
</feature>
<feature type="domain" description="Helicase ATP-binding" evidence="11">
    <location>
        <begin position="272"/>
        <end position="461"/>
    </location>
</feature>
<dbReference type="SMART" id="SM00343">
    <property type="entry name" value="ZnF_C2HC"/>
    <property type="match status" value="7"/>
</dbReference>
<evidence type="ECO:0000313" key="14">
    <source>
        <dbReference type="Proteomes" id="UP000694867"/>
    </source>
</evidence>
<feature type="short sequence motif" description="Q motif" evidence="8">
    <location>
        <begin position="240"/>
        <end position="269"/>
    </location>
</feature>